<keyword evidence="6" id="KW-1185">Reference proteome</keyword>
<dbReference type="EMBL" id="KK784879">
    <property type="protein sequence ID" value="KDO78410.1"/>
    <property type="molecule type" value="Genomic_DNA"/>
</dbReference>
<dbReference type="Proteomes" id="UP000027120">
    <property type="component" value="Unassembled WGS sequence"/>
</dbReference>
<feature type="transmembrane region" description="Helical" evidence="3">
    <location>
        <begin position="7"/>
        <end position="25"/>
    </location>
</feature>
<keyword evidence="3" id="KW-0812">Transmembrane</keyword>
<protein>
    <recommendedName>
        <fullName evidence="4">Phospholipase/carboxylesterase/thioesterase domain-containing protein</fullName>
    </recommendedName>
</protein>
<gene>
    <name evidence="5" type="ORF">CISIN_1g025550mg</name>
</gene>
<dbReference type="EMBL" id="KK784879">
    <property type="protein sequence ID" value="KDO78408.1"/>
    <property type="molecule type" value="Genomic_DNA"/>
</dbReference>
<evidence type="ECO:0000256" key="3">
    <source>
        <dbReference type="SAM" id="Phobius"/>
    </source>
</evidence>
<dbReference type="SMR" id="A0A067GIB8"/>
<dbReference type="AlphaFoldDB" id="A0A067GIB8"/>
<dbReference type="InterPro" id="IPR029058">
    <property type="entry name" value="AB_hydrolase_fold"/>
</dbReference>
<proteinExistence type="inferred from homology"/>
<dbReference type="GO" id="GO:0016787">
    <property type="term" value="F:hydrolase activity"/>
    <property type="evidence" value="ECO:0007669"/>
    <property type="project" value="UniProtKB-KW"/>
</dbReference>
<keyword evidence="3" id="KW-0472">Membrane</keyword>
<dbReference type="InterPro" id="IPR003140">
    <property type="entry name" value="PLipase/COase/thioEstase"/>
</dbReference>
<dbReference type="PANTHER" id="PTHR10655:SF17">
    <property type="entry name" value="LYSOPHOSPHOLIPASE-LIKE PROTEIN 1"/>
    <property type="match status" value="1"/>
</dbReference>
<dbReference type="EMBL" id="KK784879">
    <property type="protein sequence ID" value="KDO78409.1"/>
    <property type="molecule type" value="Genomic_DNA"/>
</dbReference>
<dbReference type="PANTHER" id="PTHR10655">
    <property type="entry name" value="LYSOPHOSPHOLIPASE-RELATED"/>
    <property type="match status" value="1"/>
</dbReference>
<evidence type="ECO:0000256" key="2">
    <source>
        <dbReference type="ARBA" id="ARBA00022801"/>
    </source>
</evidence>
<accession>A0A067GIB8</accession>
<comment type="similarity">
    <text evidence="1">Belongs to the AB hydrolase superfamily. AB hydrolase 2 family.</text>
</comment>
<evidence type="ECO:0000313" key="6">
    <source>
        <dbReference type="Proteomes" id="UP000027120"/>
    </source>
</evidence>
<dbReference type="Gene3D" id="3.40.50.1820">
    <property type="entry name" value="alpha/beta hydrolase"/>
    <property type="match status" value="1"/>
</dbReference>
<dbReference type="SUPFAM" id="SSF53474">
    <property type="entry name" value="alpha/beta-Hydrolases"/>
    <property type="match status" value="1"/>
</dbReference>
<name>A0A067GIB8_CITSI</name>
<evidence type="ECO:0000259" key="4">
    <source>
        <dbReference type="Pfam" id="PF02230"/>
    </source>
</evidence>
<keyword evidence="2" id="KW-0378">Hydrolase</keyword>
<evidence type="ECO:0000313" key="5">
    <source>
        <dbReference type="EMBL" id="KDO78410.1"/>
    </source>
</evidence>
<sequence>MLLTKPIVLFTVILSGTIIFILFFWPSSSYSHEQNPMARNFILWLHGLGDSGPANEPIKTLFTSPEFKLTKWSFPSAPNNPVTCNYGAVMPSWFDIHEIPVTASSPKDESSLLKAVRNVHAMIDKEVAAGIDPNNVFVCGFSQGGLSFTHAEKRNCWFAILIASYMKNIFCRCLNFGQCSVIPKKTWRRRNF</sequence>
<reference evidence="5 6" key="1">
    <citation type="submission" date="2014-04" db="EMBL/GenBank/DDBJ databases">
        <authorList>
            <consortium name="International Citrus Genome Consortium"/>
            <person name="Gmitter F."/>
            <person name="Chen C."/>
            <person name="Farmerie W."/>
            <person name="Harkins T."/>
            <person name="Desany B."/>
            <person name="Mohiuddin M."/>
            <person name="Kodira C."/>
            <person name="Borodovsky M."/>
            <person name="Lomsadze A."/>
            <person name="Burns P."/>
            <person name="Jenkins J."/>
            <person name="Prochnik S."/>
            <person name="Shu S."/>
            <person name="Chapman J."/>
            <person name="Pitluck S."/>
            <person name="Schmutz J."/>
            <person name="Rokhsar D."/>
        </authorList>
    </citation>
    <scope>NUCLEOTIDE SEQUENCE</scope>
</reference>
<dbReference type="Pfam" id="PF02230">
    <property type="entry name" value="Abhydrolase_2"/>
    <property type="match status" value="1"/>
</dbReference>
<dbReference type="InterPro" id="IPR050565">
    <property type="entry name" value="LYPA1-2/EST-like"/>
</dbReference>
<feature type="domain" description="Phospholipase/carboxylesterase/thioesterase" evidence="4">
    <location>
        <begin position="38"/>
        <end position="146"/>
    </location>
</feature>
<organism evidence="5 6">
    <name type="scientific">Citrus sinensis</name>
    <name type="common">Sweet orange</name>
    <name type="synonym">Citrus aurantium var. sinensis</name>
    <dbReference type="NCBI Taxonomy" id="2711"/>
    <lineage>
        <taxon>Eukaryota</taxon>
        <taxon>Viridiplantae</taxon>
        <taxon>Streptophyta</taxon>
        <taxon>Embryophyta</taxon>
        <taxon>Tracheophyta</taxon>
        <taxon>Spermatophyta</taxon>
        <taxon>Magnoliopsida</taxon>
        <taxon>eudicotyledons</taxon>
        <taxon>Gunneridae</taxon>
        <taxon>Pentapetalae</taxon>
        <taxon>rosids</taxon>
        <taxon>malvids</taxon>
        <taxon>Sapindales</taxon>
        <taxon>Rutaceae</taxon>
        <taxon>Aurantioideae</taxon>
        <taxon>Citrus</taxon>
    </lineage>
</organism>
<keyword evidence="3" id="KW-1133">Transmembrane helix</keyword>
<evidence type="ECO:0000256" key="1">
    <source>
        <dbReference type="ARBA" id="ARBA00006499"/>
    </source>
</evidence>